<dbReference type="Pfam" id="PF01030">
    <property type="entry name" value="Recep_L_domain"/>
    <property type="match status" value="1"/>
</dbReference>
<proteinExistence type="predicted"/>
<evidence type="ECO:0000313" key="3">
    <source>
        <dbReference type="EMBL" id="EFO99763.1"/>
    </source>
</evidence>
<dbReference type="OMA" id="HYTLFMA"/>
<organism evidence="4">
    <name type="scientific">Caenorhabditis remanei</name>
    <name type="common">Caenorhabditis vulgaris</name>
    <dbReference type="NCBI Taxonomy" id="31234"/>
    <lineage>
        <taxon>Eukaryota</taxon>
        <taxon>Metazoa</taxon>
        <taxon>Ecdysozoa</taxon>
        <taxon>Nematoda</taxon>
        <taxon>Chromadorea</taxon>
        <taxon>Rhabditida</taxon>
        <taxon>Rhabditina</taxon>
        <taxon>Rhabditomorpha</taxon>
        <taxon>Rhabditoidea</taxon>
        <taxon>Rhabditidae</taxon>
        <taxon>Peloderinae</taxon>
        <taxon>Caenorhabditis</taxon>
    </lineage>
</organism>
<dbReference type="OrthoDB" id="5775484at2759"/>
<dbReference type="STRING" id="31234.E3LL58"/>
<reference evidence="3" key="1">
    <citation type="submission" date="2007-07" db="EMBL/GenBank/DDBJ databases">
        <title>PCAP assembly of the Caenorhabditis remanei genome.</title>
        <authorList>
            <consortium name="The Caenorhabditis remanei Sequencing Consortium"/>
            <person name="Wilson R.K."/>
        </authorList>
    </citation>
    <scope>NUCLEOTIDE SEQUENCE [LARGE SCALE GENOMIC DNA]</scope>
    <source>
        <strain evidence="3">PB4641</strain>
    </source>
</reference>
<dbReference type="AlphaFoldDB" id="E3LL58"/>
<gene>
    <name evidence="3" type="ORF">CRE_19023</name>
</gene>
<dbReference type="SUPFAM" id="SSF52058">
    <property type="entry name" value="L domain-like"/>
    <property type="match status" value="1"/>
</dbReference>
<dbReference type="Gene3D" id="3.80.20.20">
    <property type="entry name" value="Receptor L-domain"/>
    <property type="match status" value="1"/>
</dbReference>
<dbReference type="FunCoup" id="E3LL58">
    <property type="interactions" value="314"/>
</dbReference>
<keyword evidence="1" id="KW-1133">Transmembrane helix</keyword>
<dbReference type="InterPro" id="IPR000494">
    <property type="entry name" value="Rcpt_L-dom"/>
</dbReference>
<protein>
    <recommendedName>
        <fullName evidence="2">Receptor L-domain domain-containing protein</fullName>
    </recommendedName>
</protein>
<dbReference type="EMBL" id="DS268410">
    <property type="protein sequence ID" value="EFO99763.1"/>
    <property type="molecule type" value="Genomic_DNA"/>
</dbReference>
<dbReference type="HOGENOM" id="CLU_099572_0_0_1"/>
<evidence type="ECO:0000256" key="1">
    <source>
        <dbReference type="SAM" id="Phobius"/>
    </source>
</evidence>
<keyword evidence="1" id="KW-0472">Membrane</keyword>
<dbReference type="eggNOG" id="ENOG502T7SM">
    <property type="taxonomic scope" value="Eukaryota"/>
</dbReference>
<evidence type="ECO:0000259" key="2">
    <source>
        <dbReference type="Pfam" id="PF01030"/>
    </source>
</evidence>
<feature type="domain" description="Receptor L-domain" evidence="2">
    <location>
        <begin position="60"/>
        <end position="128"/>
    </location>
</feature>
<feature type="transmembrane region" description="Helical" evidence="1">
    <location>
        <begin position="189"/>
        <end position="215"/>
    </location>
</feature>
<dbReference type="InParanoid" id="E3LL58"/>
<accession>E3LL58</accession>
<dbReference type="Proteomes" id="UP000008281">
    <property type="component" value="Unassembled WGS sequence"/>
</dbReference>
<evidence type="ECO:0000313" key="4">
    <source>
        <dbReference type="Proteomes" id="UP000008281"/>
    </source>
</evidence>
<keyword evidence="1" id="KW-0812">Transmembrane</keyword>
<dbReference type="InterPro" id="IPR036941">
    <property type="entry name" value="Rcpt_L-dom_sf"/>
</dbReference>
<sequence length="225" mass="25476">MLSKRKNSSFAKHTSPSSVQISLAILSILVIFIHAETVCNGTELSVENDAEVGLLTEKPCTKVYGNIVIRNLHSPKRMPNYWTVEELYGSLIIENTTNLGDSVNLQNLRAIRADAFPAFVVRGNQGLKLAIGARLGLVSTKHSITYYFADNWPAYMTESQHYTLFMASEKRRPIFLTDNHFLTKQCDEWYYSLWTFVFAILCFVAAVALIGISIYGRRDEKKKIL</sequence>
<keyword evidence="4" id="KW-1185">Reference proteome</keyword>
<name>E3LL58_CAERE</name>